<dbReference type="AlphaFoldDB" id="A0A645BN04"/>
<name>A0A645BN04_9ZZZZ</name>
<sequence length="64" mass="6411">MGDGGGQLNVAHALPAHLGPGDLHAAAVADFPLVADFLILAAMALPVLDGPENLFTEQAVPLGL</sequence>
<dbReference type="EMBL" id="VSSQ01020798">
    <property type="protein sequence ID" value="MPM65941.1"/>
    <property type="molecule type" value="Genomic_DNA"/>
</dbReference>
<comment type="caution">
    <text evidence="1">The sequence shown here is derived from an EMBL/GenBank/DDBJ whole genome shotgun (WGS) entry which is preliminary data.</text>
</comment>
<accession>A0A645BN04</accession>
<reference evidence="1" key="1">
    <citation type="submission" date="2019-08" db="EMBL/GenBank/DDBJ databases">
        <authorList>
            <person name="Kucharzyk K."/>
            <person name="Murdoch R.W."/>
            <person name="Higgins S."/>
            <person name="Loffler F."/>
        </authorList>
    </citation>
    <scope>NUCLEOTIDE SEQUENCE</scope>
</reference>
<evidence type="ECO:0000313" key="1">
    <source>
        <dbReference type="EMBL" id="MPM65941.1"/>
    </source>
</evidence>
<gene>
    <name evidence="1" type="ORF">SDC9_112845</name>
</gene>
<protein>
    <submittedName>
        <fullName evidence="1">Uncharacterized protein</fullName>
    </submittedName>
</protein>
<proteinExistence type="predicted"/>
<organism evidence="1">
    <name type="scientific">bioreactor metagenome</name>
    <dbReference type="NCBI Taxonomy" id="1076179"/>
    <lineage>
        <taxon>unclassified sequences</taxon>
        <taxon>metagenomes</taxon>
        <taxon>ecological metagenomes</taxon>
    </lineage>
</organism>